<dbReference type="EMBL" id="JARQWQ010000050">
    <property type="protein sequence ID" value="KAK2557424.1"/>
    <property type="molecule type" value="Genomic_DNA"/>
</dbReference>
<evidence type="ECO:0000256" key="6">
    <source>
        <dbReference type="ARBA" id="ARBA00024347"/>
    </source>
</evidence>
<dbReference type="SUPFAM" id="SSF56399">
    <property type="entry name" value="ADP-ribosylation"/>
    <property type="match status" value="1"/>
</dbReference>
<name>A0AAD9QA27_ACRCE</name>
<dbReference type="InterPro" id="IPR051712">
    <property type="entry name" value="ARTD-AVP"/>
</dbReference>
<evidence type="ECO:0000259" key="10">
    <source>
        <dbReference type="PROSITE" id="PS50918"/>
    </source>
</evidence>
<evidence type="ECO:0000256" key="3">
    <source>
        <dbReference type="ARBA" id="ARBA00022679"/>
    </source>
</evidence>
<comment type="caution">
    <text evidence="12">The sequence shown here is derived from an EMBL/GenBank/DDBJ whole genome shotgun (WGS) entry which is preliminary data.</text>
</comment>
<dbReference type="Proteomes" id="UP001249851">
    <property type="component" value="Unassembled WGS sequence"/>
</dbReference>
<dbReference type="PANTHER" id="PTHR45740:SF2">
    <property type="entry name" value="POLY [ADP-RIBOSE] POLYMERASE"/>
    <property type="match status" value="1"/>
</dbReference>
<keyword evidence="3" id="KW-0808">Transferase</keyword>
<feature type="domain" description="C3H1-type" evidence="9">
    <location>
        <begin position="35"/>
        <end position="57"/>
    </location>
</feature>
<evidence type="ECO:0000256" key="2">
    <source>
        <dbReference type="ARBA" id="ARBA00022676"/>
    </source>
</evidence>
<dbReference type="SMART" id="SM00678">
    <property type="entry name" value="WWE"/>
    <property type="match status" value="1"/>
</dbReference>
<keyword evidence="7" id="KW-0863">Zinc-finger</keyword>
<dbReference type="PROSITE" id="PS50103">
    <property type="entry name" value="ZF_C3H1"/>
    <property type="match status" value="3"/>
</dbReference>
<dbReference type="PANTHER" id="PTHR45740">
    <property type="entry name" value="POLY [ADP-RIBOSE] POLYMERASE"/>
    <property type="match status" value="1"/>
</dbReference>
<dbReference type="FunFam" id="3.90.228.10:FF:000008">
    <property type="entry name" value="Poly [ADP-ribose] polymerase"/>
    <property type="match status" value="1"/>
</dbReference>
<evidence type="ECO:0000313" key="12">
    <source>
        <dbReference type="EMBL" id="KAK2557424.1"/>
    </source>
</evidence>
<feature type="zinc finger region" description="C3H1-type" evidence="7">
    <location>
        <begin position="217"/>
        <end position="244"/>
    </location>
</feature>
<dbReference type="Pfam" id="PF00644">
    <property type="entry name" value="PARP"/>
    <property type="match status" value="1"/>
</dbReference>
<feature type="domain" description="C3H1-type" evidence="9">
    <location>
        <begin position="217"/>
        <end position="244"/>
    </location>
</feature>
<keyword evidence="2" id="KW-0328">Glycosyltransferase</keyword>
<feature type="domain" description="C3H1-type" evidence="9">
    <location>
        <begin position="102"/>
        <end position="129"/>
    </location>
</feature>
<feature type="zinc finger region" description="C3H1-type" evidence="7">
    <location>
        <begin position="35"/>
        <end position="57"/>
    </location>
</feature>
<dbReference type="InterPro" id="IPR004170">
    <property type="entry name" value="WWE_dom"/>
</dbReference>
<dbReference type="GO" id="GO:0008270">
    <property type="term" value="F:zinc ion binding"/>
    <property type="evidence" value="ECO:0007669"/>
    <property type="project" value="UniProtKB-KW"/>
</dbReference>
<evidence type="ECO:0000256" key="4">
    <source>
        <dbReference type="ARBA" id="ARBA00023027"/>
    </source>
</evidence>
<dbReference type="SMART" id="SM00356">
    <property type="entry name" value="ZnF_C3H1"/>
    <property type="match status" value="4"/>
</dbReference>
<keyword evidence="7" id="KW-0479">Metal-binding</keyword>
<dbReference type="InterPro" id="IPR012317">
    <property type="entry name" value="Poly(ADP-ribose)pol_cat_dom"/>
</dbReference>
<feature type="region of interest" description="Disordered" evidence="8">
    <location>
        <begin position="177"/>
        <end position="203"/>
    </location>
</feature>
<dbReference type="CDD" id="cd01439">
    <property type="entry name" value="TCCD_inducible_PARP_like"/>
    <property type="match status" value="1"/>
</dbReference>
<organism evidence="12 13">
    <name type="scientific">Acropora cervicornis</name>
    <name type="common">Staghorn coral</name>
    <dbReference type="NCBI Taxonomy" id="6130"/>
    <lineage>
        <taxon>Eukaryota</taxon>
        <taxon>Metazoa</taxon>
        <taxon>Cnidaria</taxon>
        <taxon>Anthozoa</taxon>
        <taxon>Hexacorallia</taxon>
        <taxon>Scleractinia</taxon>
        <taxon>Astrocoeniina</taxon>
        <taxon>Acroporidae</taxon>
        <taxon>Acropora</taxon>
    </lineage>
</organism>
<dbReference type="Gene3D" id="3.90.228.10">
    <property type="match status" value="1"/>
</dbReference>
<protein>
    <submittedName>
        <fullName evidence="12">Protein mono-ADP-ribosyltransferase PARP12</fullName>
    </submittedName>
</protein>
<feature type="domain" description="PARP catalytic" evidence="11">
    <location>
        <begin position="441"/>
        <end position="635"/>
    </location>
</feature>
<evidence type="ECO:0000256" key="7">
    <source>
        <dbReference type="PROSITE-ProRule" id="PRU00723"/>
    </source>
</evidence>
<sequence length="635" mass="72489">MASGVRGGREIKLEFCPQAGEKGGCLQKDCLRLHLCPFFIKDKCTYGVKCRRSHNFSDKHTVRVLNHFRLGFLLNDRSNHSLTKILSQAADESEIQLTAASRSDPDICKFYNKGVCKKGPNCPCLHVCEHFVDGDCKFGKNCKREHSLSDDHNKKVLQSYSTRDVQIVLQRLKGRERKRTVSEGSDVERPISAKPKPAMSDKFKPALSQGLSFDSKEKDCEICGFNLRGKCNYGDRCLNRHTELPYLWEFSVNDDDKWESFSSDLNTMLEEAYCDVDNDGYKVPVGGYSCYVQFQDMTAVPIRARGFKVRRLSTVSSVVAPAGHIFSTRWNWYWQDENQKWQSYDSPDDGHAFNTTSSQCLEKEFVEGKESHPFSASHHQYTLYFKKMRQRNNVFKTERSVTRRPADLVTKENMKEIAQKRRAAVLGRQMVASAGSGSDGRPTHWAPMPDGIDYKRVPLPSISEGYKKAEKKFLETMEGHPNIVSIEQVQNTDLWTLYTQRKKHLTKRSGKEPEERQLFHGTNASTVEAISQQGFDWRMCGKHGTRYGKGTYFACRANYSHRYTQQGSGRRMMFLAKVLVGSFTNGDSEMIRPPAKDPLNPHVLYDSCCDNSSNPALFVIFENGQSYPEFLITYT</sequence>
<dbReference type="InterPro" id="IPR037197">
    <property type="entry name" value="WWE_dom_sf"/>
</dbReference>
<dbReference type="GO" id="GO:1990404">
    <property type="term" value="F:NAD+-protein mono-ADP-ribosyltransferase activity"/>
    <property type="evidence" value="ECO:0007669"/>
    <property type="project" value="TreeGrafter"/>
</dbReference>
<proteinExistence type="inferred from homology"/>
<accession>A0AAD9QA27</accession>
<evidence type="ECO:0000259" key="9">
    <source>
        <dbReference type="PROSITE" id="PS50103"/>
    </source>
</evidence>
<evidence type="ECO:0000313" key="13">
    <source>
        <dbReference type="Proteomes" id="UP001249851"/>
    </source>
</evidence>
<dbReference type="GO" id="GO:0003950">
    <property type="term" value="F:NAD+ poly-ADP-ribosyltransferase activity"/>
    <property type="evidence" value="ECO:0007669"/>
    <property type="project" value="InterPro"/>
</dbReference>
<dbReference type="Gene3D" id="3.30.720.50">
    <property type="match status" value="2"/>
</dbReference>
<dbReference type="Gene3D" id="3.30.1370.210">
    <property type="match status" value="2"/>
</dbReference>
<keyword evidence="5" id="KW-0539">Nucleus</keyword>
<gene>
    <name evidence="12" type="ORF">P5673_020547</name>
</gene>
<reference evidence="12" key="2">
    <citation type="journal article" date="2023" name="Science">
        <title>Genomic signatures of disease resistance in endangered staghorn corals.</title>
        <authorList>
            <person name="Vollmer S.V."/>
            <person name="Selwyn J.D."/>
            <person name="Despard B.A."/>
            <person name="Roesel C.L."/>
        </authorList>
    </citation>
    <scope>NUCLEOTIDE SEQUENCE</scope>
    <source>
        <strain evidence="12">K2</strain>
    </source>
</reference>
<comment type="subcellular location">
    <subcellularLocation>
        <location evidence="1">Nucleus</location>
    </subcellularLocation>
</comment>
<evidence type="ECO:0000256" key="8">
    <source>
        <dbReference type="SAM" id="MobiDB-lite"/>
    </source>
</evidence>
<keyword evidence="7" id="KW-0862">Zinc</keyword>
<keyword evidence="13" id="KW-1185">Reference proteome</keyword>
<dbReference type="AlphaFoldDB" id="A0AAD9QA27"/>
<keyword evidence="4" id="KW-0520">NAD</keyword>
<evidence type="ECO:0000259" key="11">
    <source>
        <dbReference type="PROSITE" id="PS51059"/>
    </source>
</evidence>
<evidence type="ECO:0000256" key="1">
    <source>
        <dbReference type="ARBA" id="ARBA00004123"/>
    </source>
</evidence>
<dbReference type="Pfam" id="PF02825">
    <property type="entry name" value="WWE"/>
    <property type="match status" value="2"/>
</dbReference>
<feature type="zinc finger region" description="C3H1-type" evidence="7">
    <location>
        <begin position="102"/>
        <end position="129"/>
    </location>
</feature>
<feature type="domain" description="WWE" evidence="10">
    <location>
        <begin position="232"/>
        <end position="314"/>
    </location>
</feature>
<dbReference type="InterPro" id="IPR018123">
    <property type="entry name" value="WWE-dom_subgr"/>
</dbReference>
<dbReference type="GO" id="GO:0005634">
    <property type="term" value="C:nucleus"/>
    <property type="evidence" value="ECO:0007669"/>
    <property type="project" value="UniProtKB-SubCell"/>
</dbReference>
<dbReference type="PROSITE" id="PS51059">
    <property type="entry name" value="PARP_CATALYTIC"/>
    <property type="match status" value="1"/>
</dbReference>
<dbReference type="InterPro" id="IPR000571">
    <property type="entry name" value="Znf_CCCH"/>
</dbReference>
<feature type="domain" description="WWE" evidence="10">
    <location>
        <begin position="317"/>
        <end position="403"/>
    </location>
</feature>
<comment type="similarity">
    <text evidence="6">Belongs to the ARTD/PARP family.</text>
</comment>
<dbReference type="SUPFAM" id="SSF117839">
    <property type="entry name" value="WWE domain"/>
    <property type="match status" value="2"/>
</dbReference>
<dbReference type="PROSITE" id="PS50918">
    <property type="entry name" value="WWE"/>
    <property type="match status" value="2"/>
</dbReference>
<reference evidence="12" key="1">
    <citation type="journal article" date="2023" name="G3 (Bethesda)">
        <title>Whole genome assembly and annotation of the endangered Caribbean coral Acropora cervicornis.</title>
        <authorList>
            <person name="Selwyn J.D."/>
            <person name="Vollmer S.V."/>
        </authorList>
    </citation>
    <scope>NUCLEOTIDE SEQUENCE</scope>
    <source>
        <strain evidence="12">K2</strain>
    </source>
</reference>
<evidence type="ECO:0000256" key="5">
    <source>
        <dbReference type="ARBA" id="ARBA00023242"/>
    </source>
</evidence>